<protein>
    <submittedName>
        <fullName evidence="1">Uncharacterized protein</fullName>
    </submittedName>
</protein>
<accession>A0ACC2WN11</accession>
<gene>
    <name evidence="1" type="ORF">QFC19_000413</name>
</gene>
<evidence type="ECO:0000313" key="1">
    <source>
        <dbReference type="EMBL" id="KAJ9112858.1"/>
    </source>
</evidence>
<sequence>MSATNQDTTTSTAVSPNQGLSGLNMFTFGNVGATDQPVCPADARSLAPPPARPPAVWTIFIIHREFEHFVKTRQEWLSSSTHTSLPRTRTVMLVNVPKDMMAESALRELAGELTGSASRVKVWLSREAKKVENVYDDRAKEHARLEAGEGKMLVQAVKNVKKNKAPGGATPVSQDPERTTSTDALLEKYLTPKQRRKLTWRQGFLGLWGRKMDREQSPAYIREKNEELERMRADLSALPLGNVAFLRFMSQQEAHTFARVVNKDKSRKMIASGIEVVPEDIEWNNTSKNPHQRKIGNYVSWALTVGLIIVWAIPVTFVGAISNVDTLCATASWLAWICTLPKVVLGIIKGVLPPVALAILFMLLPVVLRLWIKLSGVVRKSDIELKLFSRFWLFQVIHGFLIITLASGLMAALGDWQAFINDVPTVLAEKLPTASIFFLTFIVTATFSSAAQAYSRVVPVAMFYLHGILGGKTPRKIYLSEFKMQSFAWATVWPPTCLIVVITIVYSIIQPIICGLALVAFALMYAAYKYLLGWCADQPDALETGGLYYPKALSTIFTGLYLEEVCLAGLFFLSSDQNGKRAKSGLAGGVIMIVMGVITIVAQLYMKRKFNREYIVYTNSSLIGGTQSTTKLHQTTTTGTAGTEGGGGGYVQPQGDVLTRDDSSSTAGAQYGNTSSLHAHAFTHPALWKRQPVVWMAEDELGIARKEVERLNDEHGVEASTQYARMDAAGKIKVDRAPPDDEWFGGMSSQ</sequence>
<organism evidence="1 2">
    <name type="scientific">Naganishia cerealis</name>
    <dbReference type="NCBI Taxonomy" id="610337"/>
    <lineage>
        <taxon>Eukaryota</taxon>
        <taxon>Fungi</taxon>
        <taxon>Dikarya</taxon>
        <taxon>Basidiomycota</taxon>
        <taxon>Agaricomycotina</taxon>
        <taxon>Tremellomycetes</taxon>
        <taxon>Filobasidiales</taxon>
        <taxon>Filobasidiaceae</taxon>
        <taxon>Naganishia</taxon>
    </lineage>
</organism>
<dbReference type="Proteomes" id="UP001241377">
    <property type="component" value="Unassembled WGS sequence"/>
</dbReference>
<keyword evidence="2" id="KW-1185">Reference proteome</keyword>
<proteinExistence type="predicted"/>
<evidence type="ECO:0000313" key="2">
    <source>
        <dbReference type="Proteomes" id="UP001241377"/>
    </source>
</evidence>
<dbReference type="EMBL" id="JASBWR010000003">
    <property type="protein sequence ID" value="KAJ9112858.1"/>
    <property type="molecule type" value="Genomic_DNA"/>
</dbReference>
<reference evidence="1" key="1">
    <citation type="submission" date="2023-04" db="EMBL/GenBank/DDBJ databases">
        <title>Draft Genome sequencing of Naganishia species isolated from polar environments using Oxford Nanopore Technology.</title>
        <authorList>
            <person name="Leo P."/>
            <person name="Venkateswaran K."/>
        </authorList>
    </citation>
    <scope>NUCLEOTIDE SEQUENCE</scope>
    <source>
        <strain evidence="1">MNA-CCFEE 5261</strain>
    </source>
</reference>
<name>A0ACC2WN11_9TREE</name>
<comment type="caution">
    <text evidence="1">The sequence shown here is derived from an EMBL/GenBank/DDBJ whole genome shotgun (WGS) entry which is preliminary data.</text>
</comment>